<organism evidence="1 2">
    <name type="scientific">Rhizophagus irregularis</name>
    <dbReference type="NCBI Taxonomy" id="588596"/>
    <lineage>
        <taxon>Eukaryota</taxon>
        <taxon>Fungi</taxon>
        <taxon>Fungi incertae sedis</taxon>
        <taxon>Mucoromycota</taxon>
        <taxon>Glomeromycotina</taxon>
        <taxon>Glomeromycetes</taxon>
        <taxon>Glomerales</taxon>
        <taxon>Glomeraceae</taxon>
        <taxon>Rhizophagus</taxon>
    </lineage>
</organism>
<sequence>MITLLIIACCTELSHVHLMKWFLNIINSEFFFPFVLWILQKEGNVFEDTPLLRMLIDDMGGNGRALGALELAVKDFKSFENINFLSIAETVFYQLKCHYGNWN</sequence>
<evidence type="ECO:0000313" key="2">
    <source>
        <dbReference type="Proteomes" id="UP000684084"/>
    </source>
</evidence>
<protein>
    <submittedName>
        <fullName evidence="1">Uncharacterized protein</fullName>
    </submittedName>
</protein>
<dbReference type="OrthoDB" id="2446007at2759"/>
<reference evidence="1" key="1">
    <citation type="submission" date="2020-05" db="EMBL/GenBank/DDBJ databases">
        <authorList>
            <person name="Rincon C."/>
            <person name="Sanders R I."/>
            <person name="Robbins C."/>
            <person name="Chaturvedi A."/>
        </authorList>
    </citation>
    <scope>NUCLEOTIDE SEQUENCE</scope>
    <source>
        <strain evidence="1">CHB12</strain>
    </source>
</reference>
<proteinExistence type="predicted"/>
<comment type="caution">
    <text evidence="1">The sequence shown here is derived from an EMBL/GenBank/DDBJ whole genome shotgun (WGS) entry which is preliminary data.</text>
</comment>
<dbReference type="EMBL" id="CAGKOT010000015">
    <property type="protein sequence ID" value="CAB5360392.1"/>
    <property type="molecule type" value="Genomic_DNA"/>
</dbReference>
<evidence type="ECO:0000313" key="1">
    <source>
        <dbReference type="EMBL" id="CAB5360392.1"/>
    </source>
</evidence>
<name>A0A916E541_9GLOM</name>
<dbReference type="AlphaFoldDB" id="A0A916E541"/>
<dbReference type="Proteomes" id="UP000684084">
    <property type="component" value="Unassembled WGS sequence"/>
</dbReference>
<accession>A0A916E541</accession>
<dbReference type="VEuPathDB" id="FungiDB:RhiirFUN_011774"/>
<gene>
    <name evidence="1" type="ORF">CHRIB12_LOCUS8165</name>
</gene>